<dbReference type="Gene3D" id="2.30.30.40">
    <property type="entry name" value="SH3 Domains"/>
    <property type="match status" value="1"/>
</dbReference>
<evidence type="ECO:0000259" key="2">
    <source>
        <dbReference type="Pfam" id="PF08239"/>
    </source>
</evidence>
<dbReference type="HOGENOM" id="CLU_1275591_0_0_10"/>
<dbReference type="OrthoDB" id="1047184at2"/>
<dbReference type="InterPro" id="IPR003646">
    <property type="entry name" value="SH3-like_bac-type"/>
</dbReference>
<keyword evidence="1" id="KW-0732">Signal</keyword>
<name>B5D179_PHOPM</name>
<feature type="chain" id="PRO_5002829066" description="SH3b domain-containing protein" evidence="1">
    <location>
        <begin position="23"/>
        <end position="216"/>
    </location>
</feature>
<dbReference type="Pfam" id="PF08239">
    <property type="entry name" value="SH3_3"/>
    <property type="match status" value="1"/>
</dbReference>
<comment type="caution">
    <text evidence="3">The sequence shown here is derived from an EMBL/GenBank/DDBJ whole genome shotgun (WGS) entry which is preliminary data.</text>
</comment>
<dbReference type="eggNOG" id="ENOG5032P18">
    <property type="taxonomic scope" value="Bacteria"/>
</dbReference>
<dbReference type="Proteomes" id="UP000003452">
    <property type="component" value="Unassembled WGS sequence"/>
</dbReference>
<accession>B5D179</accession>
<reference evidence="3 4" key="2">
    <citation type="submission" date="2008-08" db="EMBL/GenBank/DDBJ databases">
        <authorList>
            <person name="Fulton L."/>
            <person name="Clifton S."/>
            <person name="Fulton B."/>
            <person name="Xu J."/>
            <person name="Minx P."/>
            <person name="Pepin K.H."/>
            <person name="Johnson M."/>
            <person name="Thiruvilangam P."/>
            <person name="Bhonagiri V."/>
            <person name="Nash W.E."/>
            <person name="Mardis E.R."/>
            <person name="Wilson R.K."/>
        </authorList>
    </citation>
    <scope>NUCLEOTIDE SEQUENCE [LARGE SCALE GENOMIC DNA]</scope>
    <source>
        <strain evidence="4">DSM 17135 / JCM 12973 / M2</strain>
    </source>
</reference>
<dbReference type="AlphaFoldDB" id="B5D179"/>
<feature type="domain" description="SH3b" evidence="2">
    <location>
        <begin position="38"/>
        <end position="86"/>
    </location>
</feature>
<organism evidence="3 4">
    <name type="scientific">Phocaeicola plebeius (strain DSM 17135 / JCM 12973 / CCUG 54634 / M2)</name>
    <name type="common">Bacteroides plebeius</name>
    <dbReference type="NCBI Taxonomy" id="484018"/>
    <lineage>
        <taxon>Bacteria</taxon>
        <taxon>Pseudomonadati</taxon>
        <taxon>Bacteroidota</taxon>
        <taxon>Bacteroidia</taxon>
        <taxon>Bacteroidales</taxon>
        <taxon>Bacteroidaceae</taxon>
        <taxon>Phocaeicola</taxon>
    </lineage>
</organism>
<feature type="signal peptide" evidence="1">
    <location>
        <begin position="1"/>
        <end position="22"/>
    </location>
</feature>
<dbReference type="EMBL" id="ABQC02000022">
    <property type="protein sequence ID" value="EDY94919.1"/>
    <property type="molecule type" value="Genomic_DNA"/>
</dbReference>
<protein>
    <recommendedName>
        <fullName evidence="2">SH3b domain-containing protein</fullName>
    </recommendedName>
</protein>
<dbReference type="RefSeq" id="WP_007562585.1">
    <property type="nucleotide sequence ID" value="NZ_DS990132.1"/>
</dbReference>
<reference evidence="3 4" key="1">
    <citation type="submission" date="2008-08" db="EMBL/GenBank/DDBJ databases">
        <title>Draft genome sequence of Bacteroides plebeius (DSM 17135).</title>
        <authorList>
            <person name="Sudarsanam P."/>
            <person name="Ley R."/>
            <person name="Guruge J."/>
            <person name="Turnbaugh P.J."/>
            <person name="Mahowald M."/>
            <person name="Liep D."/>
            <person name="Gordon J."/>
        </authorList>
    </citation>
    <scope>NUCLEOTIDE SEQUENCE [LARGE SCALE GENOMIC DNA]</scope>
    <source>
        <strain evidence="4">DSM 17135 / JCM 12973 / M2</strain>
    </source>
</reference>
<evidence type="ECO:0000313" key="4">
    <source>
        <dbReference type="Proteomes" id="UP000003452"/>
    </source>
</evidence>
<evidence type="ECO:0000313" key="3">
    <source>
        <dbReference type="EMBL" id="EDY94919.1"/>
    </source>
</evidence>
<sequence length="216" mass="24052">MKNVFLSLMFAACPGIFFSLNAQGYKIPEKVVVITKQNVNVRQAPQASSTVLEKASSGAMYEFVSQQGSWYEVKDVKTGNTAFISTTVGRVSAGNQIARTDKGLVESNDCPQFVYQRQENIPGGERRTSYGFYQKQTKDVVYAIVSQTTASTTGRMFTSEFYYKGKQMGWYLFFDEVVDMDGVVQNKLETPTVVFANGTQGVIIDGITYKKTSNEF</sequence>
<evidence type="ECO:0000256" key="1">
    <source>
        <dbReference type="SAM" id="SignalP"/>
    </source>
</evidence>
<proteinExistence type="predicted"/>
<gene>
    <name evidence="3" type="ORF">BACPLE_02756</name>
</gene>
<dbReference type="GeneID" id="43185507"/>